<protein>
    <submittedName>
        <fullName evidence="1">25696_t:CDS:1</fullName>
    </submittedName>
</protein>
<proteinExistence type="predicted"/>
<feature type="non-terminal residue" evidence="1">
    <location>
        <position position="103"/>
    </location>
</feature>
<organism evidence="1 2">
    <name type="scientific">Racocetra persica</name>
    <dbReference type="NCBI Taxonomy" id="160502"/>
    <lineage>
        <taxon>Eukaryota</taxon>
        <taxon>Fungi</taxon>
        <taxon>Fungi incertae sedis</taxon>
        <taxon>Mucoromycota</taxon>
        <taxon>Glomeromycotina</taxon>
        <taxon>Glomeromycetes</taxon>
        <taxon>Diversisporales</taxon>
        <taxon>Gigasporaceae</taxon>
        <taxon>Racocetra</taxon>
    </lineage>
</organism>
<gene>
    <name evidence="1" type="ORF">RPERSI_LOCUS14751</name>
</gene>
<evidence type="ECO:0000313" key="2">
    <source>
        <dbReference type="Proteomes" id="UP000789920"/>
    </source>
</evidence>
<keyword evidence="2" id="KW-1185">Reference proteome</keyword>
<reference evidence="1" key="1">
    <citation type="submission" date="2021-06" db="EMBL/GenBank/DDBJ databases">
        <authorList>
            <person name="Kallberg Y."/>
            <person name="Tangrot J."/>
            <person name="Rosling A."/>
        </authorList>
    </citation>
    <scope>NUCLEOTIDE SEQUENCE</scope>
    <source>
        <strain evidence="1">MA461A</strain>
    </source>
</reference>
<sequence>MNERGILLNYVAKKYTKEHEWIHVEKDLGTVGITHYAQNSLGDVVYVEVPEIGTVVEQSGNCGAVESVKAASDIYAPVSGEIVEVNKKLEKSPGLINESPEAD</sequence>
<dbReference type="EMBL" id="CAJVQC010034549">
    <property type="protein sequence ID" value="CAG8756663.1"/>
    <property type="molecule type" value="Genomic_DNA"/>
</dbReference>
<comment type="caution">
    <text evidence="1">The sequence shown here is derived from an EMBL/GenBank/DDBJ whole genome shotgun (WGS) entry which is preliminary data.</text>
</comment>
<name>A0ACA9QS73_9GLOM</name>
<evidence type="ECO:0000313" key="1">
    <source>
        <dbReference type="EMBL" id="CAG8756663.1"/>
    </source>
</evidence>
<accession>A0ACA9QS73</accession>
<dbReference type="Proteomes" id="UP000789920">
    <property type="component" value="Unassembled WGS sequence"/>
</dbReference>